<protein>
    <submittedName>
        <fullName evidence="1">Uncharacterized protein</fullName>
    </submittedName>
</protein>
<reference evidence="1 2" key="1">
    <citation type="journal article" date="2013" name="BMC Genomics">
        <title>Comparative genomics of parasitic silkworm microsporidia reveal an association between genome expansion and host adaptation.</title>
        <authorList>
            <person name="Pan G."/>
            <person name="Xu J."/>
            <person name="Li T."/>
            <person name="Xia Q."/>
            <person name="Liu S.L."/>
            <person name="Zhang G."/>
            <person name="Li S."/>
            <person name="Li C."/>
            <person name="Liu H."/>
            <person name="Yang L."/>
            <person name="Liu T."/>
            <person name="Zhang X."/>
            <person name="Wu Z."/>
            <person name="Fan W."/>
            <person name="Dang X."/>
            <person name="Xiang H."/>
            <person name="Tao M."/>
            <person name="Li Y."/>
            <person name="Hu J."/>
            <person name="Li Z."/>
            <person name="Lin L."/>
            <person name="Luo J."/>
            <person name="Geng L."/>
            <person name="Wang L."/>
            <person name="Long M."/>
            <person name="Wan Y."/>
            <person name="He N."/>
            <person name="Zhang Z."/>
            <person name="Lu C."/>
            <person name="Keeling P.J."/>
            <person name="Wang J."/>
            <person name="Xiang Z."/>
            <person name="Zhou Z."/>
        </authorList>
    </citation>
    <scope>NUCLEOTIDE SEQUENCE [LARGE SCALE GENOMIC DNA]</scope>
    <source>
        <strain evidence="2">CQ1 / CVCC 102059</strain>
    </source>
</reference>
<sequence length="417" mass="49072">MDQSITTKIDVNYFLFLFKHKHLAPRTISKSIISIYKNLKDINLKFIFYIFFNDVCPMIECPGEFENIKNNTKIVDRIGNKIFEEEQPTKYDINLIIKSLKLTNKVYVNADTRLNTTLSPCNALHITNLLLILEKNIADLFFYDTDYFVFINSNLRYLDKINLLKNSESLSPFTLNILLSLKVNDVPNQHIEIYQFLNSIGTCQIENMKKLESKNINHVKLGNDLLYFENQHLKLLYNCFLALYPEIKYTSVKNSNRIKFFKNPLKIDLDVKTLKIYIPVVLENLKNDFPHLKNSLIDVLFRLIYIERLLKNKPAKTEYKLIHSLILDSSQVVVALVGRRFNESLIEGMVKYVPSMFIAFDIALKMYFKSKCVFYLKLMSALLKKYPTRNNFKKIKDHMNYLPPTFIMEFNKKLNLL</sequence>
<proteinExistence type="predicted"/>
<keyword evidence="2" id="KW-1185">Reference proteome</keyword>
<dbReference type="VEuPathDB" id="MicrosporidiaDB:NBO_498g0003"/>
<dbReference type="OrthoDB" id="2190938at2759"/>
<dbReference type="Proteomes" id="UP000016927">
    <property type="component" value="Unassembled WGS sequence"/>
</dbReference>
<accession>R0M2F7</accession>
<evidence type="ECO:0000313" key="2">
    <source>
        <dbReference type="Proteomes" id="UP000016927"/>
    </source>
</evidence>
<dbReference type="HOGENOM" id="CLU_688929_0_0_1"/>
<evidence type="ECO:0000313" key="1">
    <source>
        <dbReference type="EMBL" id="EOB12224.1"/>
    </source>
</evidence>
<dbReference type="AlphaFoldDB" id="R0M2F7"/>
<gene>
    <name evidence="1" type="ORF">NBO_498g0003</name>
</gene>
<dbReference type="EMBL" id="KB909406">
    <property type="protein sequence ID" value="EOB12224.1"/>
    <property type="molecule type" value="Genomic_DNA"/>
</dbReference>
<name>R0M2F7_NOSB1</name>
<dbReference type="OMA" id="CNALHIT"/>
<organism evidence="1 2">
    <name type="scientific">Nosema bombycis (strain CQ1 / CVCC 102059)</name>
    <name type="common">Microsporidian parasite</name>
    <name type="synonym">Pebrine of silkworm</name>
    <dbReference type="NCBI Taxonomy" id="578461"/>
    <lineage>
        <taxon>Eukaryota</taxon>
        <taxon>Fungi</taxon>
        <taxon>Fungi incertae sedis</taxon>
        <taxon>Microsporidia</taxon>
        <taxon>Nosematidae</taxon>
        <taxon>Nosema</taxon>
    </lineage>
</organism>